<organism evidence="6 7">
    <name type="scientific">Methylocapsa polymorpha</name>
    <dbReference type="NCBI Taxonomy" id="3080828"/>
    <lineage>
        <taxon>Bacteria</taxon>
        <taxon>Pseudomonadati</taxon>
        <taxon>Pseudomonadota</taxon>
        <taxon>Alphaproteobacteria</taxon>
        <taxon>Hyphomicrobiales</taxon>
        <taxon>Beijerinckiaceae</taxon>
        <taxon>Methylocapsa</taxon>
    </lineage>
</organism>
<gene>
    <name evidence="6" type="ORF">RZS28_07060</name>
</gene>
<evidence type="ECO:0000256" key="4">
    <source>
        <dbReference type="ARBA" id="ARBA00023163"/>
    </source>
</evidence>
<dbReference type="InterPro" id="IPR036388">
    <property type="entry name" value="WH-like_DNA-bd_sf"/>
</dbReference>
<evidence type="ECO:0000256" key="2">
    <source>
        <dbReference type="ARBA" id="ARBA00023015"/>
    </source>
</evidence>
<reference evidence="6 7" key="1">
    <citation type="submission" date="2023-10" db="EMBL/GenBank/DDBJ databases">
        <title>Novel methanotroph of the genus Methylocapsa from a subarctic wetland.</title>
        <authorList>
            <person name="Belova S.E."/>
            <person name="Oshkin I.Y."/>
            <person name="Miroshnikov K."/>
            <person name="Dedysh S.N."/>
        </authorList>
    </citation>
    <scope>NUCLEOTIDE SEQUENCE [LARGE SCALE GENOMIC DNA]</scope>
    <source>
        <strain evidence="6 7">RX1</strain>
    </source>
</reference>
<keyword evidence="4" id="KW-0804">Transcription</keyword>
<keyword evidence="3" id="KW-0238">DNA-binding</keyword>
<evidence type="ECO:0000313" key="7">
    <source>
        <dbReference type="Proteomes" id="UP001626536"/>
    </source>
</evidence>
<dbReference type="PANTHER" id="PTHR30537">
    <property type="entry name" value="HTH-TYPE TRANSCRIPTIONAL REGULATOR"/>
    <property type="match status" value="1"/>
</dbReference>
<dbReference type="Pfam" id="PF00126">
    <property type="entry name" value="HTH_1"/>
    <property type="match status" value="1"/>
</dbReference>
<keyword evidence="7" id="KW-1185">Reference proteome</keyword>
<sequence>MSQLPDLEGLAIFAKVVESRSFARAAAELGLSKATTSKAVSRLEERLGARLFNRTSRRLALTDTGRLLSERAARILAEAEAAEAETLSRSATPRGLVRVAAPMSFGLREVAPALPDFFAAYPEVSIDLHLSDALVDLIGEGFDMALRIASLPDSSLVARRLCGVSRILVASPAYLERHGRPTHPAHLAEHACLGYAYLATPDIWRFVNPAGETASVRPTGPLRVNNADVLMPALLAGLGLAVQPDFIVREALADGRLEPVMTDWSLPLGGLHLVTPPGGLRPARVEAFADFLALRFARSKPRIG</sequence>
<comment type="similarity">
    <text evidence="1">Belongs to the LysR transcriptional regulatory family.</text>
</comment>
<name>A0ABZ0HXH4_9HYPH</name>
<accession>A0ABZ0HXH4</accession>
<dbReference type="PROSITE" id="PS50931">
    <property type="entry name" value="HTH_LYSR"/>
    <property type="match status" value="1"/>
</dbReference>
<dbReference type="Proteomes" id="UP001626536">
    <property type="component" value="Chromosome"/>
</dbReference>
<dbReference type="PRINTS" id="PR00039">
    <property type="entry name" value="HTHLYSR"/>
</dbReference>
<feature type="domain" description="HTH lysR-type" evidence="5">
    <location>
        <begin position="5"/>
        <end position="62"/>
    </location>
</feature>
<evidence type="ECO:0000313" key="6">
    <source>
        <dbReference type="EMBL" id="WOJ91035.1"/>
    </source>
</evidence>
<protein>
    <submittedName>
        <fullName evidence="6">LysR family transcriptional regulator</fullName>
    </submittedName>
</protein>
<dbReference type="Gene3D" id="1.10.10.10">
    <property type="entry name" value="Winged helix-like DNA-binding domain superfamily/Winged helix DNA-binding domain"/>
    <property type="match status" value="1"/>
</dbReference>
<dbReference type="PANTHER" id="PTHR30537:SF5">
    <property type="entry name" value="HTH-TYPE TRANSCRIPTIONAL ACTIVATOR TTDR-RELATED"/>
    <property type="match status" value="1"/>
</dbReference>
<keyword evidence="2" id="KW-0805">Transcription regulation</keyword>
<dbReference type="EMBL" id="CP136862">
    <property type="protein sequence ID" value="WOJ91035.1"/>
    <property type="molecule type" value="Genomic_DNA"/>
</dbReference>
<dbReference type="InterPro" id="IPR036390">
    <property type="entry name" value="WH_DNA-bd_sf"/>
</dbReference>
<dbReference type="CDD" id="cd08422">
    <property type="entry name" value="PBP2_CrgA_like"/>
    <property type="match status" value="1"/>
</dbReference>
<dbReference type="SUPFAM" id="SSF46785">
    <property type="entry name" value="Winged helix' DNA-binding domain"/>
    <property type="match status" value="1"/>
</dbReference>
<proteinExistence type="inferred from homology"/>
<dbReference type="Pfam" id="PF03466">
    <property type="entry name" value="LysR_substrate"/>
    <property type="match status" value="1"/>
</dbReference>
<dbReference type="RefSeq" id="WP_407340624.1">
    <property type="nucleotide sequence ID" value="NZ_CP136862.1"/>
</dbReference>
<dbReference type="InterPro" id="IPR058163">
    <property type="entry name" value="LysR-type_TF_proteobact-type"/>
</dbReference>
<dbReference type="InterPro" id="IPR005119">
    <property type="entry name" value="LysR_subst-bd"/>
</dbReference>
<evidence type="ECO:0000256" key="3">
    <source>
        <dbReference type="ARBA" id="ARBA00023125"/>
    </source>
</evidence>
<dbReference type="InterPro" id="IPR000847">
    <property type="entry name" value="LysR_HTH_N"/>
</dbReference>
<evidence type="ECO:0000259" key="5">
    <source>
        <dbReference type="PROSITE" id="PS50931"/>
    </source>
</evidence>
<evidence type="ECO:0000256" key="1">
    <source>
        <dbReference type="ARBA" id="ARBA00009437"/>
    </source>
</evidence>
<dbReference type="Gene3D" id="3.40.190.290">
    <property type="match status" value="1"/>
</dbReference>
<dbReference type="SUPFAM" id="SSF53850">
    <property type="entry name" value="Periplasmic binding protein-like II"/>
    <property type="match status" value="1"/>
</dbReference>